<name>A0AA95B8P0_9CAUD</name>
<accession>A0AA95B8P0</accession>
<organism evidence="1 2">
    <name type="scientific">Arthrobacter phage KeAlii</name>
    <dbReference type="NCBI Taxonomy" id="2885973"/>
    <lineage>
        <taxon>Viruses</taxon>
        <taxon>Duplodnaviria</taxon>
        <taxon>Heunggongvirae</taxon>
        <taxon>Uroviricota</taxon>
        <taxon>Caudoviricetes</taxon>
        <taxon>Casidaviridae</taxon>
        <taxon>Manhattanvirus</taxon>
        <taxon>Manhattanvirus kealii</taxon>
    </lineage>
</organism>
<evidence type="ECO:0000313" key="1">
    <source>
        <dbReference type="EMBL" id="UDL14661.1"/>
    </source>
</evidence>
<proteinExistence type="predicted"/>
<dbReference type="KEGG" id="vg:77954563"/>
<dbReference type="PROSITE" id="PS51257">
    <property type="entry name" value="PROKAR_LIPOPROTEIN"/>
    <property type="match status" value="1"/>
</dbReference>
<reference evidence="1" key="1">
    <citation type="submission" date="2024-06" db="EMBL/GenBank/DDBJ databases">
        <authorList>
            <person name="Valenzuela N."/>
            <person name="Pablo J."/>
            <person name="Strother B."/>
            <person name="Cravalho Y."/>
            <person name="Barto Z."/>
            <person name="Kane C."/>
            <person name="Chong R.A."/>
            <person name="Kawasaki K."/>
            <person name="Cruz S."/>
            <person name="Porter M.L."/>
            <person name="Pearce R."/>
            <person name="Hohenstein G."/>
            <person name="Li K."/>
            <person name="Kaniho J."/>
            <person name="Sadones M."/>
            <person name="Hamlin F."/>
            <person name="Daniels M."/>
            <person name="McKee K."/>
            <person name="Furlong K.P."/>
            <person name="Rudner A.D."/>
            <person name="Beyer A.R."/>
            <person name="Edgington N.P."/>
            <person name="Freise A.C."/>
            <person name="Garcia Costas A.M."/>
            <person name="Gibb B.P."/>
            <person name="Klyczek K.K."/>
            <person name="Swerdlow S.J."/>
            <person name="Garlena R.A."/>
            <person name="Russell D.A."/>
            <person name="Jacobs-Sera D."/>
            <person name="Hatfull G.F."/>
        </authorList>
    </citation>
    <scope>NUCLEOTIDE SEQUENCE</scope>
</reference>
<protein>
    <recommendedName>
        <fullName evidence="3">Lipoprotein</fullName>
    </recommendedName>
</protein>
<evidence type="ECO:0008006" key="3">
    <source>
        <dbReference type="Google" id="ProtNLM"/>
    </source>
</evidence>
<dbReference type="Proteomes" id="UP000827862">
    <property type="component" value="Segment"/>
</dbReference>
<gene>
    <name evidence="1" type="primary">55</name>
    <name evidence="1" type="ORF">SEA_KEALII_55</name>
</gene>
<dbReference type="RefSeq" id="YP_010678172.1">
    <property type="nucleotide sequence ID" value="NC_071031.1"/>
</dbReference>
<dbReference type="GeneID" id="77954563"/>
<dbReference type="EMBL" id="OK040777">
    <property type="protein sequence ID" value="UDL14661.1"/>
    <property type="molecule type" value="Genomic_DNA"/>
</dbReference>
<sequence>MKPNWPAVFALTALVIAALLLTGCDDGDVVPAAPADPGVGSYGPMLGMNGKIGFGVDLGNGISLNPATGGLGYGF</sequence>
<keyword evidence="2" id="KW-1185">Reference proteome</keyword>
<evidence type="ECO:0000313" key="2">
    <source>
        <dbReference type="Proteomes" id="UP000827862"/>
    </source>
</evidence>